<dbReference type="RefSeq" id="WP_231438398.1">
    <property type="nucleotide sequence ID" value="NZ_JAJOMB010000001.1"/>
</dbReference>
<dbReference type="SMART" id="SM00928">
    <property type="entry name" value="NADH_4Fe-4S"/>
    <property type="match status" value="1"/>
</dbReference>
<proteinExistence type="inferred from homology"/>
<dbReference type="Pfam" id="PF10589">
    <property type="entry name" value="NADH_4Fe-4S"/>
    <property type="match status" value="1"/>
</dbReference>
<evidence type="ECO:0000256" key="7">
    <source>
        <dbReference type="ARBA" id="ARBA00022723"/>
    </source>
</evidence>
<dbReference type="InterPro" id="IPR037207">
    <property type="entry name" value="Nuop51_4Fe4S-bd_sf"/>
</dbReference>
<dbReference type="GO" id="GO:0046872">
    <property type="term" value="F:metal ion binding"/>
    <property type="evidence" value="ECO:0007669"/>
    <property type="project" value="UniProtKB-KW"/>
</dbReference>
<reference evidence="11" key="1">
    <citation type="submission" date="2021-11" db="EMBL/GenBank/DDBJ databases">
        <title>Streptomyces corallinus and Kineosporia corallina sp. nov., two new coral-derived marine actinobacteria.</title>
        <authorList>
            <person name="Buangrab K."/>
            <person name="Sutthacheep M."/>
            <person name="Yeemin T."/>
            <person name="Harunari E."/>
            <person name="Igarashi Y."/>
            <person name="Sripreechasak P."/>
            <person name="Kanchanasin P."/>
            <person name="Tanasupawat S."/>
            <person name="Phongsopitanun W."/>
        </authorList>
    </citation>
    <scope>NUCLEOTIDE SEQUENCE</scope>
    <source>
        <strain evidence="11">JCM 31032</strain>
    </source>
</reference>
<dbReference type="AlphaFoldDB" id="A0A9X1N8H5"/>
<keyword evidence="6" id="KW-0288">FMN</keyword>
<evidence type="ECO:0000256" key="4">
    <source>
        <dbReference type="ARBA" id="ARBA00022485"/>
    </source>
</evidence>
<organism evidence="11 12">
    <name type="scientific">Kineosporia babensis</name>
    <dbReference type="NCBI Taxonomy" id="499548"/>
    <lineage>
        <taxon>Bacteria</taxon>
        <taxon>Bacillati</taxon>
        <taxon>Actinomycetota</taxon>
        <taxon>Actinomycetes</taxon>
        <taxon>Kineosporiales</taxon>
        <taxon>Kineosporiaceae</taxon>
        <taxon>Kineosporia</taxon>
    </lineage>
</organism>
<dbReference type="InterPro" id="IPR019575">
    <property type="entry name" value="Nuop51_4Fe4S-bd"/>
</dbReference>
<evidence type="ECO:0000256" key="9">
    <source>
        <dbReference type="ARBA" id="ARBA00023014"/>
    </source>
</evidence>
<evidence type="ECO:0000256" key="8">
    <source>
        <dbReference type="ARBA" id="ARBA00023004"/>
    </source>
</evidence>
<comment type="similarity">
    <text evidence="3">Belongs to the complex I 51 kDa subunit family.</text>
</comment>
<dbReference type="SUPFAM" id="SSF142019">
    <property type="entry name" value="Nqo1 FMN-binding domain-like"/>
    <property type="match status" value="1"/>
</dbReference>
<dbReference type="SUPFAM" id="SSF142984">
    <property type="entry name" value="Nqo1 middle domain-like"/>
    <property type="match status" value="1"/>
</dbReference>
<accession>A0A9X1N8H5</accession>
<evidence type="ECO:0000256" key="5">
    <source>
        <dbReference type="ARBA" id="ARBA00022630"/>
    </source>
</evidence>
<feature type="domain" description="NADH-ubiquinone oxidoreductase 51kDa subunit iron-sulphur binding" evidence="10">
    <location>
        <begin position="306"/>
        <end position="351"/>
    </location>
</feature>
<dbReference type="Gene3D" id="1.20.1440.230">
    <property type="entry name" value="NADH-ubiquinone oxidoreductase 51kDa subunit, iron-sulphur binding domain"/>
    <property type="match status" value="1"/>
</dbReference>
<dbReference type="PANTHER" id="PTHR11780">
    <property type="entry name" value="NADH-UBIQUINONE OXIDOREDUCTASE FLAVOPROTEIN 1 NDUFV1"/>
    <property type="match status" value="1"/>
</dbReference>
<dbReference type="Pfam" id="PF01512">
    <property type="entry name" value="Complex1_51K"/>
    <property type="match status" value="1"/>
</dbReference>
<evidence type="ECO:0000259" key="10">
    <source>
        <dbReference type="SMART" id="SM00928"/>
    </source>
</evidence>
<protein>
    <recommendedName>
        <fullName evidence="10">NADH-ubiquinone oxidoreductase 51kDa subunit iron-sulphur binding domain-containing protein</fullName>
    </recommendedName>
</protein>
<dbReference type="GO" id="GO:0045333">
    <property type="term" value="P:cellular respiration"/>
    <property type="evidence" value="ECO:0007669"/>
    <property type="project" value="TreeGrafter"/>
</dbReference>
<dbReference type="Gene3D" id="3.40.50.11540">
    <property type="entry name" value="NADH-ubiquinone oxidoreductase 51kDa subunit"/>
    <property type="match status" value="1"/>
</dbReference>
<dbReference type="GO" id="GO:0003954">
    <property type="term" value="F:NADH dehydrogenase activity"/>
    <property type="evidence" value="ECO:0007669"/>
    <property type="project" value="TreeGrafter"/>
</dbReference>
<dbReference type="Gene3D" id="3.10.20.600">
    <property type="match status" value="1"/>
</dbReference>
<name>A0A9X1N8H5_9ACTN</name>
<dbReference type="Proteomes" id="UP001138997">
    <property type="component" value="Unassembled WGS sequence"/>
</dbReference>
<sequence length="405" mass="42483">MTMTAMTPAQGLRMPPDGPRLFAAPNPSLAAHFATYGAIPDVTPAQLLEQVHRSGLTGRGGAGFPTATKLAAVSGKAIVVANGAEGEPASRKDVELLRRAPHLVLDGVEVAARIIGAEQAYVYLRPEVIPVVQQALAERTGGLRITVEAAAEGFVSGQETAVVSRLNSGPALPRFSRYRIFQRGVGGKATLVQNVETLAHLALIARYGGLWFTTAGTADSTGTFLTTVGSSVWEVNHGMTLRQLLTSATGQPAEEWQAVLVGGYHGTWLPLPAALDAPLSREGLELYGTRLGAGVLIPLPSTACGLEFTASIAGYLAAQSAKQCGPCQFGLPELARNLHALAEGRGGTEVIRQTAGLVEGRGACHHPDGTTRMIRSALKVFADDVRLHQHGRCLARIAEPYGGAR</sequence>
<keyword evidence="9" id="KW-0411">Iron-sulfur</keyword>
<keyword evidence="4" id="KW-0004">4Fe-4S</keyword>
<evidence type="ECO:0000256" key="6">
    <source>
        <dbReference type="ARBA" id="ARBA00022643"/>
    </source>
</evidence>
<evidence type="ECO:0000313" key="12">
    <source>
        <dbReference type="Proteomes" id="UP001138997"/>
    </source>
</evidence>
<dbReference type="PANTHER" id="PTHR11780:SF10">
    <property type="entry name" value="NADH DEHYDROGENASE [UBIQUINONE] FLAVOPROTEIN 1, MITOCHONDRIAL"/>
    <property type="match status" value="1"/>
</dbReference>
<dbReference type="InterPro" id="IPR011538">
    <property type="entry name" value="Nuo51_FMN-bd"/>
</dbReference>
<evidence type="ECO:0000313" key="11">
    <source>
        <dbReference type="EMBL" id="MCD5309473.1"/>
    </source>
</evidence>
<keyword evidence="5" id="KW-0285">Flavoprotein</keyword>
<keyword evidence="7" id="KW-0479">Metal-binding</keyword>
<evidence type="ECO:0000256" key="1">
    <source>
        <dbReference type="ARBA" id="ARBA00001917"/>
    </source>
</evidence>
<dbReference type="InterPro" id="IPR037225">
    <property type="entry name" value="Nuo51_FMN-bd_sf"/>
</dbReference>
<comment type="cofactor">
    <cofactor evidence="1">
        <name>FMN</name>
        <dbReference type="ChEBI" id="CHEBI:58210"/>
    </cofactor>
</comment>
<dbReference type="GO" id="GO:0051539">
    <property type="term" value="F:4 iron, 4 sulfur cluster binding"/>
    <property type="evidence" value="ECO:0007669"/>
    <property type="project" value="UniProtKB-KW"/>
</dbReference>
<dbReference type="InterPro" id="IPR050837">
    <property type="entry name" value="ComplexI_51kDa_subunit"/>
</dbReference>
<comment type="caution">
    <text evidence="11">The sequence shown here is derived from an EMBL/GenBank/DDBJ whole genome shotgun (WGS) entry which is preliminary data.</text>
</comment>
<comment type="cofactor">
    <cofactor evidence="2">
        <name>[4Fe-4S] cluster</name>
        <dbReference type="ChEBI" id="CHEBI:49883"/>
    </cofactor>
</comment>
<evidence type="ECO:0000256" key="2">
    <source>
        <dbReference type="ARBA" id="ARBA00001966"/>
    </source>
</evidence>
<dbReference type="SUPFAM" id="SSF140490">
    <property type="entry name" value="Nqo1C-terminal domain-like"/>
    <property type="match status" value="1"/>
</dbReference>
<keyword evidence="8" id="KW-0408">Iron</keyword>
<keyword evidence="12" id="KW-1185">Reference proteome</keyword>
<evidence type="ECO:0000256" key="3">
    <source>
        <dbReference type="ARBA" id="ARBA00007523"/>
    </source>
</evidence>
<gene>
    <name evidence="11" type="ORF">LR394_01070</name>
</gene>
<dbReference type="EMBL" id="JAJOMB010000001">
    <property type="protein sequence ID" value="MCD5309473.1"/>
    <property type="molecule type" value="Genomic_DNA"/>
</dbReference>